<proteinExistence type="predicted"/>
<gene>
    <name evidence="1" type="ORF">METZ01_LOCUS99237</name>
</gene>
<evidence type="ECO:0008006" key="2">
    <source>
        <dbReference type="Google" id="ProtNLM"/>
    </source>
</evidence>
<dbReference type="PANTHER" id="PTHR42110:SF1">
    <property type="entry name" value="L-ASPARAGINASE, PUTATIVE (AFU_ORTHOLOGUE AFUA_3G11890)-RELATED"/>
    <property type="match status" value="1"/>
</dbReference>
<feature type="non-terminal residue" evidence="1">
    <location>
        <position position="1"/>
    </location>
</feature>
<dbReference type="Pfam" id="PF06089">
    <property type="entry name" value="Asparaginase_II"/>
    <property type="match status" value="1"/>
</dbReference>
<dbReference type="PANTHER" id="PTHR42110">
    <property type="entry name" value="L-ASPARAGINASE, PUTATIVE (AFU_ORTHOLOGUE AFUA_3G11890)-RELATED"/>
    <property type="match status" value="1"/>
</dbReference>
<protein>
    <recommendedName>
        <fullName evidence="2">Asparaginase</fullName>
    </recommendedName>
</protein>
<name>A0A381W3C0_9ZZZZ</name>
<organism evidence="1">
    <name type="scientific">marine metagenome</name>
    <dbReference type="NCBI Taxonomy" id="408172"/>
    <lineage>
        <taxon>unclassified sequences</taxon>
        <taxon>metagenomes</taxon>
        <taxon>ecological metagenomes</taxon>
    </lineage>
</organism>
<dbReference type="EMBL" id="UINC01010426">
    <property type="protein sequence ID" value="SVA46383.1"/>
    <property type="molecule type" value="Genomic_DNA"/>
</dbReference>
<dbReference type="InterPro" id="IPR010349">
    <property type="entry name" value="Asparaginase_II"/>
</dbReference>
<dbReference type="AlphaFoldDB" id="A0A381W3C0"/>
<sequence>GVPVGELACGVHRPISEAAAIGLAEAGQRYTALHNNCSGKHAGFLTLCRHLDLSTDRYCDPSHQLQRDHVSPVIEERCGIDLAGQEPAVDGCGIPAWGVPLERLAAGWATLGMGRPHSPEGRLLDAMRSEPFFVAGQDRACTRMIKGSTGGTVVKTGAEGVFCAVVPDDGVGVALKVRDGAGRGSSVALAWVLTRLGRLPAAGEEAVVNHAGLPVGVTRVVG</sequence>
<evidence type="ECO:0000313" key="1">
    <source>
        <dbReference type="EMBL" id="SVA46383.1"/>
    </source>
</evidence>
<reference evidence="1" key="1">
    <citation type="submission" date="2018-05" db="EMBL/GenBank/DDBJ databases">
        <authorList>
            <person name="Lanie J.A."/>
            <person name="Ng W.-L."/>
            <person name="Kazmierczak K.M."/>
            <person name="Andrzejewski T.M."/>
            <person name="Davidsen T.M."/>
            <person name="Wayne K.J."/>
            <person name="Tettelin H."/>
            <person name="Glass J.I."/>
            <person name="Rusch D."/>
            <person name="Podicherti R."/>
            <person name="Tsui H.-C.T."/>
            <person name="Winkler M.E."/>
        </authorList>
    </citation>
    <scope>NUCLEOTIDE SEQUENCE</scope>
</reference>
<accession>A0A381W3C0</accession>